<accession>A0ABX8CWF8</accession>
<evidence type="ECO:0000256" key="1">
    <source>
        <dbReference type="SAM" id="SignalP"/>
    </source>
</evidence>
<sequence length="267" mass="27652">MHRKLLWRLGAALAVAAAVVAAQLALPAHADVVTNGMTVQGSGFQVGRSYAVVVPTGLAPDQVRDEELVDVIDGIAVEPLVANATVDSAGTIHENWEPSFSGTHQLYITKPGTPYGVPAPSAVAYGPVTIQVGGSPSDPTSCGANHTACFTVHGTREVGCQLTLELTDYSIDTIGIVNAGSSQFPSAAQRTAGPNTFTFYDLNQVIATTTASGTVTASVTWTPTTSGTHTLQANFTMPSIPSYPHVLMANTGWLYMPIAPAGTTPCV</sequence>
<gene>
    <name evidence="2" type="ORF">KHQ06_16530</name>
</gene>
<name>A0ABX8CWF8_9NOCA</name>
<keyword evidence="1" id="KW-0732">Signal</keyword>
<evidence type="ECO:0008006" key="4">
    <source>
        <dbReference type="Google" id="ProtNLM"/>
    </source>
</evidence>
<feature type="chain" id="PRO_5045894915" description="Ig-like domain-containing protein" evidence="1">
    <location>
        <begin position="31"/>
        <end position="267"/>
    </location>
</feature>
<evidence type="ECO:0000313" key="3">
    <source>
        <dbReference type="Proteomes" id="UP000683310"/>
    </source>
</evidence>
<dbReference type="Proteomes" id="UP000683310">
    <property type="component" value="Chromosome"/>
</dbReference>
<keyword evidence="3" id="KW-1185">Reference proteome</keyword>
<evidence type="ECO:0000313" key="2">
    <source>
        <dbReference type="EMBL" id="QVI24231.1"/>
    </source>
</evidence>
<reference evidence="2 3" key="1">
    <citation type="submission" date="2021-04" db="EMBL/GenBank/DDBJ databases">
        <title>Nocardia tengchongensis.</title>
        <authorList>
            <person name="Zhuang k."/>
            <person name="Ran Y."/>
            <person name="Li W."/>
        </authorList>
    </citation>
    <scope>NUCLEOTIDE SEQUENCE [LARGE SCALE GENOMIC DNA]</scope>
    <source>
        <strain evidence="2 3">CFH S0057</strain>
    </source>
</reference>
<protein>
    <recommendedName>
        <fullName evidence="4">Ig-like domain-containing protein</fullName>
    </recommendedName>
</protein>
<dbReference type="RefSeq" id="WP_213560294.1">
    <property type="nucleotide sequence ID" value="NZ_JBHZDI010000042.1"/>
</dbReference>
<proteinExistence type="predicted"/>
<dbReference type="EMBL" id="CP074371">
    <property type="protein sequence ID" value="QVI24231.1"/>
    <property type="molecule type" value="Genomic_DNA"/>
</dbReference>
<dbReference type="PROSITE" id="PS50194">
    <property type="entry name" value="FILAMIN_REPEAT"/>
    <property type="match status" value="1"/>
</dbReference>
<dbReference type="InterPro" id="IPR017868">
    <property type="entry name" value="Filamin/ABP280_repeat-like"/>
</dbReference>
<organism evidence="2 3">
    <name type="scientific">Nocardia tengchongensis</name>
    <dbReference type="NCBI Taxonomy" id="2055889"/>
    <lineage>
        <taxon>Bacteria</taxon>
        <taxon>Bacillati</taxon>
        <taxon>Actinomycetota</taxon>
        <taxon>Actinomycetes</taxon>
        <taxon>Mycobacteriales</taxon>
        <taxon>Nocardiaceae</taxon>
        <taxon>Nocardia</taxon>
    </lineage>
</organism>
<feature type="signal peptide" evidence="1">
    <location>
        <begin position="1"/>
        <end position="30"/>
    </location>
</feature>